<dbReference type="Gene3D" id="3.30.70.1450">
    <property type="entry name" value="Regulator of K+ conductance, C-terminal domain"/>
    <property type="match status" value="2"/>
</dbReference>
<dbReference type="SUPFAM" id="SSF116726">
    <property type="entry name" value="TrkA C-terminal domain-like"/>
    <property type="match status" value="2"/>
</dbReference>
<evidence type="ECO:0000256" key="3">
    <source>
        <dbReference type="ARBA" id="ARBA00022692"/>
    </source>
</evidence>
<dbReference type="PATRIC" id="fig|1121014.3.peg.2381"/>
<evidence type="ECO:0000313" key="9">
    <source>
        <dbReference type="EMBL" id="KFL35731.1"/>
    </source>
</evidence>
<evidence type="ECO:0000256" key="4">
    <source>
        <dbReference type="ARBA" id="ARBA00022737"/>
    </source>
</evidence>
<feature type="transmembrane region" description="Helical" evidence="7">
    <location>
        <begin position="111"/>
        <end position="132"/>
    </location>
</feature>
<comment type="caution">
    <text evidence="9">The sequence shown here is derived from an EMBL/GenBank/DDBJ whole genome shotgun (WGS) entry which is preliminary data.</text>
</comment>
<feature type="transmembrane region" description="Helical" evidence="7">
    <location>
        <begin position="538"/>
        <end position="558"/>
    </location>
</feature>
<gene>
    <name evidence="9" type="ORF">N788_07390</name>
</gene>
<dbReference type="PANTHER" id="PTHR43652">
    <property type="entry name" value="BASIC AMINO ACID ANTIPORTER YFCC-RELATED"/>
    <property type="match status" value="1"/>
</dbReference>
<dbReference type="InterPro" id="IPR006037">
    <property type="entry name" value="RCK_C"/>
</dbReference>
<dbReference type="PROSITE" id="PS01271">
    <property type="entry name" value="NA_SULFATE"/>
    <property type="match status" value="1"/>
</dbReference>
<keyword evidence="5 7" id="KW-1133">Transmembrane helix</keyword>
<evidence type="ECO:0000256" key="6">
    <source>
        <dbReference type="ARBA" id="ARBA00023136"/>
    </source>
</evidence>
<dbReference type="GO" id="GO:0008324">
    <property type="term" value="F:monoatomic cation transmembrane transporter activity"/>
    <property type="evidence" value="ECO:0007669"/>
    <property type="project" value="InterPro"/>
</dbReference>
<evidence type="ECO:0000256" key="1">
    <source>
        <dbReference type="ARBA" id="ARBA00004141"/>
    </source>
</evidence>
<accession>A0A087MFS8</accession>
<feature type="transmembrane region" description="Helical" evidence="7">
    <location>
        <begin position="500"/>
        <end position="526"/>
    </location>
</feature>
<comment type="subcellular location">
    <subcellularLocation>
        <location evidence="1">Membrane</location>
        <topology evidence="1">Multi-pass membrane protein</topology>
    </subcellularLocation>
</comment>
<evidence type="ECO:0000256" key="7">
    <source>
        <dbReference type="SAM" id="Phobius"/>
    </source>
</evidence>
<dbReference type="EMBL" id="AVCJ01000049">
    <property type="protein sequence ID" value="KFL35731.1"/>
    <property type="molecule type" value="Genomic_DNA"/>
</dbReference>
<dbReference type="PANTHER" id="PTHR43652:SF2">
    <property type="entry name" value="BASIC AMINO ACID ANTIPORTER YFCC-RELATED"/>
    <property type="match status" value="1"/>
</dbReference>
<keyword evidence="2" id="KW-0813">Transport</keyword>
<reference evidence="10" key="1">
    <citation type="submission" date="2013-08" db="EMBL/GenBank/DDBJ databases">
        <title>Genome sequencing of Arenimonas donghaensis.</title>
        <authorList>
            <person name="Chen F."/>
            <person name="Wang G."/>
        </authorList>
    </citation>
    <scope>NUCLEOTIDE SEQUENCE [LARGE SCALE GENOMIC DNA]</scope>
    <source>
        <strain evidence="10">HO3-R19</strain>
    </source>
</reference>
<dbReference type="GO" id="GO:0005886">
    <property type="term" value="C:plasma membrane"/>
    <property type="evidence" value="ECO:0007669"/>
    <property type="project" value="TreeGrafter"/>
</dbReference>
<dbReference type="AlphaFoldDB" id="A0A087MFS8"/>
<keyword evidence="4" id="KW-0677">Repeat</keyword>
<keyword evidence="6 7" id="KW-0472">Membrane</keyword>
<feature type="transmembrane region" description="Helical" evidence="7">
    <location>
        <begin position="413"/>
        <end position="444"/>
    </location>
</feature>
<dbReference type="Proteomes" id="UP000029085">
    <property type="component" value="Unassembled WGS sequence"/>
</dbReference>
<feature type="transmembrane region" description="Helical" evidence="7">
    <location>
        <begin position="456"/>
        <end position="474"/>
    </location>
</feature>
<feature type="transmembrane region" description="Helical" evidence="7">
    <location>
        <begin position="67"/>
        <end position="90"/>
    </location>
</feature>
<dbReference type="InterPro" id="IPR031312">
    <property type="entry name" value="Na/sul_symport_CS"/>
</dbReference>
<evidence type="ECO:0000256" key="5">
    <source>
        <dbReference type="ARBA" id="ARBA00022989"/>
    </source>
</evidence>
<proteinExistence type="predicted"/>
<feature type="transmembrane region" description="Helical" evidence="7">
    <location>
        <begin position="152"/>
        <end position="177"/>
    </location>
</feature>
<feature type="domain" description="RCK C-terminal" evidence="8">
    <location>
        <begin position="215"/>
        <end position="301"/>
    </location>
</feature>
<evidence type="ECO:0000313" key="10">
    <source>
        <dbReference type="Proteomes" id="UP000029085"/>
    </source>
</evidence>
<feature type="transmembrane region" description="Helical" evidence="7">
    <location>
        <begin position="578"/>
        <end position="598"/>
    </location>
</feature>
<feature type="domain" description="RCK C-terminal" evidence="8">
    <location>
        <begin position="306"/>
        <end position="392"/>
    </location>
</feature>
<reference evidence="9 10" key="2">
    <citation type="journal article" date="2015" name="Stand. Genomic Sci.">
        <title>High quality draft genomic sequence of Arenimonas donghaensis DSM 18148(T).</title>
        <authorList>
            <person name="Chen F."/>
            <person name="Wang H."/>
            <person name="Cao Y."/>
            <person name="Li X."/>
            <person name="Wang G."/>
        </authorList>
    </citation>
    <scope>NUCLEOTIDE SEQUENCE [LARGE SCALE GENOMIC DNA]</scope>
    <source>
        <strain evidence="9 10">HO3-R19</strain>
    </source>
</reference>
<sequence>MHGAGNRMVMGLGWQAWLTIGVVLATLGLLWWGRLGPDKVLAGAAALLVLGGVLTPVQALAGFWNPGVLTVAVLFVLVAALRSTGAIAWIGRGVLGPPRGELRARLRLSGLAGALSAFVNNTPIVATLTSAVEHWSRASGVAPSKLLLPMNYATILGGMCSLLGTSTNLIVAGLVIASGLPAMAMFDPFPVAFPVLLAGLLYLGVASRWLLPVRLSAFDQAAKDAREYAVEMLVTEGGGLAGKSVAAAGLRHLKGSFLIELSRERDLLSAVAPATVLRAGDRLVFVGGTDAVRELRRIPGLRPATDQWFKLDTVSSKRHLAELVLSRFSPAVGHTLRESTFRDRYGAVVIAVNRHGQRLHQKPGDVVLQAGDTLLVETDPEFTVRFATASDFLTVTLLDGERPVDRRRALTTLGILGLMVLANSVLGLPILWSAVGAALAVVLARCVKLVELWRSLDLRLLLVIACSFALGAAVDRTGVAAAVASGLGGLAGADPFASLVLVYVMAVAFTELLTNNAAAILVFPIAMGVAEQLGVSPMPFVIALMIGASAGFMTPIGYQTNLMVYGPGGYRFTDYVRLGGPLSLVVGTVALWLIPRFFPF</sequence>
<evidence type="ECO:0000259" key="8">
    <source>
        <dbReference type="PROSITE" id="PS51202"/>
    </source>
</evidence>
<dbReference type="Pfam" id="PF02080">
    <property type="entry name" value="TrkA_C"/>
    <property type="match status" value="2"/>
</dbReference>
<dbReference type="FunFam" id="3.30.70.1450:FF:000009">
    <property type="entry name" value="SLC13 family permease"/>
    <property type="match status" value="1"/>
</dbReference>
<dbReference type="GO" id="GO:0006813">
    <property type="term" value="P:potassium ion transport"/>
    <property type="evidence" value="ECO:0007669"/>
    <property type="project" value="InterPro"/>
</dbReference>
<keyword evidence="3 7" id="KW-0812">Transmembrane</keyword>
<dbReference type="InterPro" id="IPR004680">
    <property type="entry name" value="Cit_transptr-like_dom"/>
</dbReference>
<dbReference type="InterPro" id="IPR036721">
    <property type="entry name" value="RCK_C_sf"/>
</dbReference>
<feature type="transmembrane region" description="Helical" evidence="7">
    <location>
        <begin position="189"/>
        <end position="211"/>
    </location>
</feature>
<organism evidence="9 10">
    <name type="scientific">Arenimonas donghaensis DSM 18148 = HO3-R19</name>
    <dbReference type="NCBI Taxonomy" id="1121014"/>
    <lineage>
        <taxon>Bacteria</taxon>
        <taxon>Pseudomonadati</taxon>
        <taxon>Pseudomonadota</taxon>
        <taxon>Gammaproteobacteria</taxon>
        <taxon>Lysobacterales</taxon>
        <taxon>Lysobacteraceae</taxon>
        <taxon>Arenimonas</taxon>
    </lineage>
</organism>
<name>A0A087MFS8_9GAMM</name>
<feature type="transmembrane region" description="Helical" evidence="7">
    <location>
        <begin position="40"/>
        <end position="61"/>
    </location>
</feature>
<feature type="transmembrane region" description="Helical" evidence="7">
    <location>
        <begin position="12"/>
        <end position="33"/>
    </location>
</feature>
<evidence type="ECO:0000256" key="2">
    <source>
        <dbReference type="ARBA" id="ARBA00022448"/>
    </source>
</evidence>
<dbReference type="STRING" id="1121014.N788_07390"/>
<dbReference type="Pfam" id="PF03600">
    <property type="entry name" value="CitMHS"/>
    <property type="match status" value="1"/>
</dbReference>
<dbReference type="InterPro" id="IPR051679">
    <property type="entry name" value="DASS-Related_Transporters"/>
</dbReference>
<keyword evidence="10" id="KW-1185">Reference proteome</keyword>
<protein>
    <recommendedName>
        <fullName evidence="8">RCK C-terminal domain-containing protein</fullName>
    </recommendedName>
</protein>
<dbReference type="PROSITE" id="PS51202">
    <property type="entry name" value="RCK_C"/>
    <property type="match status" value="2"/>
</dbReference>